<dbReference type="EMBL" id="JAHWGI010001390">
    <property type="protein sequence ID" value="KAK3929280.1"/>
    <property type="molecule type" value="Genomic_DNA"/>
</dbReference>
<dbReference type="InterPro" id="IPR037448">
    <property type="entry name" value="Zig-8"/>
</dbReference>
<sequence length="248" mass="25884">MVAALGTDALLLLLLLLLQVLWMRTEPIQVLTHGEMVFASSLRFSVWHGGGGDAWTLKVSGVRPEDSGRYECQVNTDPKMSLAIVLQVQEDFRDFPSDQQHIDAPTPDEGGATVAGPRYVPRGTTVTFTCVADAPGPGETGAAATSMVEWRYNGDLISSQSGRGGVGVQTERDDQKIHSTLTLAAVAASDAGTYSCAPAGARPGTIQLIVVDGERTEAMHRGAAGCPAAPALTLALGLSLLSASVALL</sequence>
<proteinExistence type="predicted"/>
<dbReference type="AlphaFoldDB" id="A0AAE1HZ17"/>
<dbReference type="InterPro" id="IPR007110">
    <property type="entry name" value="Ig-like_dom"/>
</dbReference>
<organism evidence="3 4">
    <name type="scientific">Frankliniella fusca</name>
    <dbReference type="NCBI Taxonomy" id="407009"/>
    <lineage>
        <taxon>Eukaryota</taxon>
        <taxon>Metazoa</taxon>
        <taxon>Ecdysozoa</taxon>
        <taxon>Arthropoda</taxon>
        <taxon>Hexapoda</taxon>
        <taxon>Insecta</taxon>
        <taxon>Pterygota</taxon>
        <taxon>Neoptera</taxon>
        <taxon>Paraneoptera</taxon>
        <taxon>Thysanoptera</taxon>
        <taxon>Terebrantia</taxon>
        <taxon>Thripoidea</taxon>
        <taxon>Thripidae</taxon>
        <taxon>Frankliniella</taxon>
    </lineage>
</organism>
<comment type="caution">
    <text evidence="3">The sequence shown here is derived from an EMBL/GenBank/DDBJ whole genome shotgun (WGS) entry which is preliminary data.</text>
</comment>
<protein>
    <submittedName>
        <fullName evidence="3">Fibroblast growth factor receptor 2</fullName>
    </submittedName>
</protein>
<reference evidence="3" key="2">
    <citation type="journal article" date="2023" name="BMC Genomics">
        <title>Pest status, molecular evolution, and epigenetic factors derived from the genome assembly of Frankliniella fusca, a thysanopteran phytovirus vector.</title>
        <authorList>
            <person name="Catto M.A."/>
            <person name="Labadie P.E."/>
            <person name="Jacobson A.L."/>
            <person name="Kennedy G.G."/>
            <person name="Srinivasan R."/>
            <person name="Hunt B.G."/>
        </authorList>
    </citation>
    <scope>NUCLEOTIDE SEQUENCE</scope>
    <source>
        <strain evidence="3">PL_HMW_Pooled</strain>
    </source>
</reference>
<dbReference type="Proteomes" id="UP001219518">
    <property type="component" value="Unassembled WGS sequence"/>
</dbReference>
<accession>A0AAE1HZ17</accession>
<dbReference type="InterPro" id="IPR036179">
    <property type="entry name" value="Ig-like_dom_sf"/>
</dbReference>
<dbReference type="InterPro" id="IPR013783">
    <property type="entry name" value="Ig-like_fold"/>
</dbReference>
<dbReference type="SUPFAM" id="SSF48726">
    <property type="entry name" value="Immunoglobulin"/>
    <property type="match status" value="2"/>
</dbReference>
<dbReference type="PROSITE" id="PS50835">
    <property type="entry name" value="IG_LIKE"/>
    <property type="match status" value="1"/>
</dbReference>
<dbReference type="PANTHER" id="PTHR23279:SF41">
    <property type="entry name" value="DEFECTIVE PROBOSCIS EXTENSION RESPONSE 4-RELATED"/>
    <property type="match status" value="1"/>
</dbReference>
<dbReference type="InterPro" id="IPR003599">
    <property type="entry name" value="Ig_sub"/>
</dbReference>
<evidence type="ECO:0000313" key="4">
    <source>
        <dbReference type="Proteomes" id="UP001219518"/>
    </source>
</evidence>
<dbReference type="PANTHER" id="PTHR23279">
    <property type="entry name" value="DEFECTIVE PROBOSCIS EXTENSION RESPONSE DPR -RELATED"/>
    <property type="match status" value="1"/>
</dbReference>
<name>A0AAE1HZ17_9NEOP</name>
<dbReference type="Gene3D" id="2.60.40.10">
    <property type="entry name" value="Immunoglobulins"/>
    <property type="match status" value="2"/>
</dbReference>
<feature type="chain" id="PRO_5042133972" evidence="1">
    <location>
        <begin position="26"/>
        <end position="248"/>
    </location>
</feature>
<dbReference type="Pfam" id="PF00047">
    <property type="entry name" value="ig"/>
    <property type="match status" value="1"/>
</dbReference>
<evidence type="ECO:0000313" key="3">
    <source>
        <dbReference type="EMBL" id="KAK3929280.1"/>
    </source>
</evidence>
<reference evidence="3" key="1">
    <citation type="submission" date="2021-07" db="EMBL/GenBank/DDBJ databases">
        <authorList>
            <person name="Catto M.A."/>
            <person name="Jacobson A."/>
            <person name="Kennedy G."/>
            <person name="Labadie P."/>
            <person name="Hunt B.G."/>
            <person name="Srinivasan R."/>
        </authorList>
    </citation>
    <scope>NUCLEOTIDE SEQUENCE</scope>
    <source>
        <strain evidence="3">PL_HMW_Pooled</strain>
        <tissue evidence="3">Head</tissue>
    </source>
</reference>
<dbReference type="InterPro" id="IPR013151">
    <property type="entry name" value="Immunoglobulin_dom"/>
</dbReference>
<evidence type="ECO:0000256" key="1">
    <source>
        <dbReference type="SAM" id="SignalP"/>
    </source>
</evidence>
<dbReference type="GO" id="GO:0050808">
    <property type="term" value="P:synapse organization"/>
    <property type="evidence" value="ECO:0007669"/>
    <property type="project" value="TreeGrafter"/>
</dbReference>
<feature type="signal peptide" evidence="1">
    <location>
        <begin position="1"/>
        <end position="25"/>
    </location>
</feature>
<keyword evidence="1" id="KW-0732">Signal</keyword>
<dbReference type="GO" id="GO:0032589">
    <property type="term" value="C:neuron projection membrane"/>
    <property type="evidence" value="ECO:0007669"/>
    <property type="project" value="TreeGrafter"/>
</dbReference>
<gene>
    <name evidence="3" type="ORF">KUF71_017740</name>
</gene>
<keyword evidence="3" id="KW-0675">Receptor</keyword>
<evidence type="ECO:0000259" key="2">
    <source>
        <dbReference type="PROSITE" id="PS50835"/>
    </source>
</evidence>
<keyword evidence="4" id="KW-1185">Reference proteome</keyword>
<dbReference type="SMART" id="SM00409">
    <property type="entry name" value="IG"/>
    <property type="match status" value="2"/>
</dbReference>
<dbReference type="CDD" id="cd00096">
    <property type="entry name" value="Ig"/>
    <property type="match status" value="1"/>
</dbReference>
<feature type="domain" description="Ig-like" evidence="2">
    <location>
        <begin position="107"/>
        <end position="196"/>
    </location>
</feature>